<dbReference type="EMBL" id="VSSQ01001477">
    <property type="protein sequence ID" value="MPM08659.1"/>
    <property type="molecule type" value="Genomic_DNA"/>
</dbReference>
<name>A0A644WXY2_9ZZZZ</name>
<accession>A0A644WXY2</accession>
<protein>
    <submittedName>
        <fullName evidence="2">Uncharacterized protein</fullName>
    </submittedName>
</protein>
<gene>
    <name evidence="2" type="ORF">SDC9_54973</name>
</gene>
<evidence type="ECO:0000256" key="1">
    <source>
        <dbReference type="SAM" id="MobiDB-lite"/>
    </source>
</evidence>
<dbReference type="AlphaFoldDB" id="A0A644WXY2"/>
<organism evidence="2">
    <name type="scientific">bioreactor metagenome</name>
    <dbReference type="NCBI Taxonomy" id="1076179"/>
    <lineage>
        <taxon>unclassified sequences</taxon>
        <taxon>metagenomes</taxon>
        <taxon>ecological metagenomes</taxon>
    </lineage>
</organism>
<feature type="region of interest" description="Disordered" evidence="1">
    <location>
        <begin position="1"/>
        <end position="21"/>
    </location>
</feature>
<reference evidence="2" key="1">
    <citation type="submission" date="2019-08" db="EMBL/GenBank/DDBJ databases">
        <authorList>
            <person name="Kucharzyk K."/>
            <person name="Murdoch R.W."/>
            <person name="Higgins S."/>
            <person name="Loffler F."/>
        </authorList>
    </citation>
    <scope>NUCLEOTIDE SEQUENCE</scope>
</reference>
<comment type="caution">
    <text evidence="2">The sequence shown here is derived from an EMBL/GenBank/DDBJ whole genome shotgun (WGS) entry which is preliminary data.</text>
</comment>
<evidence type="ECO:0000313" key="2">
    <source>
        <dbReference type="EMBL" id="MPM08659.1"/>
    </source>
</evidence>
<sequence>MAVSVAEEGDRECEEQQPGAGEQRLEYAPFLALLRGLPPFALLDGLLGWLALLDFNHHQESGEGSCDGIAEEYPAWVGVEKVAGDDRTDGKADVVAEINQTERDLAVFHGGEVGFHRFPCRVDHAVKEEGQQDQVGDYRFSFKKAGQHEAEIHHQLEDYQYWFPSDGIGELAADHGAGDVQYGCKGHVRAGLQGGVTKTSGEIKRQKWIDENAHCIDDGGEKEYVDGLGETTIDTQARFHRTASMASANPSSLLLLVTAMA</sequence>
<proteinExistence type="predicted"/>